<keyword evidence="1" id="KW-0472">Membrane</keyword>
<dbReference type="Pfam" id="PF03793">
    <property type="entry name" value="PASTA"/>
    <property type="match status" value="2"/>
</dbReference>
<dbReference type="EMBL" id="VSSQ01008578">
    <property type="protein sequence ID" value="MPM39256.1"/>
    <property type="molecule type" value="Genomic_DNA"/>
</dbReference>
<feature type="domain" description="PASTA" evidence="2">
    <location>
        <begin position="114"/>
        <end position="184"/>
    </location>
</feature>
<keyword evidence="1" id="KW-1133">Transmembrane helix</keyword>
<dbReference type="SMART" id="SM00740">
    <property type="entry name" value="PASTA"/>
    <property type="match status" value="3"/>
</dbReference>
<organism evidence="3">
    <name type="scientific">bioreactor metagenome</name>
    <dbReference type="NCBI Taxonomy" id="1076179"/>
    <lineage>
        <taxon>unclassified sequences</taxon>
        <taxon>metagenomes</taxon>
        <taxon>ecological metagenomes</taxon>
    </lineage>
</organism>
<dbReference type="CDD" id="cd06577">
    <property type="entry name" value="PASTA_pknB"/>
    <property type="match status" value="3"/>
</dbReference>
<reference evidence="3" key="1">
    <citation type="submission" date="2019-08" db="EMBL/GenBank/DDBJ databases">
        <authorList>
            <person name="Kucharzyk K."/>
            <person name="Murdoch R.W."/>
            <person name="Higgins S."/>
            <person name="Loffler F."/>
        </authorList>
    </citation>
    <scope>NUCLEOTIDE SEQUENCE</scope>
</reference>
<dbReference type="InterPro" id="IPR005543">
    <property type="entry name" value="PASTA_dom"/>
</dbReference>
<evidence type="ECO:0000313" key="3">
    <source>
        <dbReference type="EMBL" id="MPM39256.1"/>
    </source>
</evidence>
<dbReference type="AlphaFoldDB" id="A0A644ZEG8"/>
<evidence type="ECO:0000259" key="2">
    <source>
        <dbReference type="PROSITE" id="PS51178"/>
    </source>
</evidence>
<proteinExistence type="predicted"/>
<sequence>MAKLNLKNGNVWWKHWFLIEVYKAAAVFLGVIIVISILLKIITRHNSELEVPDFSGLTVEAATDLADDNNLQVEVTDSVFMPKMARGSVFRQNPHPGAKVKKNRRILLTINSIEAKKVKMPSVTGFSLRQAKAELATKHLRVGKLIYVRDMATNNVLSQRINGRYIAPGSMVESDSEIDLEVGLSSDGENTLVPDVSGLALITAKDILIDNSLNIGKLHYDESVKNISDSMSCFVIKQQPEPSEYKSWALGTRVDLYLSVDKTKLETKKKSE</sequence>
<evidence type="ECO:0000256" key="1">
    <source>
        <dbReference type="SAM" id="Phobius"/>
    </source>
</evidence>
<dbReference type="Gene3D" id="3.30.10.20">
    <property type="match status" value="3"/>
</dbReference>
<keyword evidence="1" id="KW-0812">Transmembrane</keyword>
<dbReference type="SUPFAM" id="SSF54184">
    <property type="entry name" value="Penicillin-binding protein 2x (pbp-2x), c-terminal domain"/>
    <property type="match status" value="1"/>
</dbReference>
<dbReference type="PROSITE" id="PS51178">
    <property type="entry name" value="PASTA"/>
    <property type="match status" value="2"/>
</dbReference>
<name>A0A644ZEG8_9ZZZZ</name>
<feature type="transmembrane region" description="Helical" evidence="1">
    <location>
        <begin position="21"/>
        <end position="42"/>
    </location>
</feature>
<comment type="caution">
    <text evidence="3">The sequence shown here is derived from an EMBL/GenBank/DDBJ whole genome shotgun (WGS) entry which is preliminary data.</text>
</comment>
<accession>A0A644ZEG8</accession>
<protein>
    <recommendedName>
        <fullName evidence="2">PASTA domain-containing protein</fullName>
    </recommendedName>
</protein>
<feature type="domain" description="PASTA" evidence="2">
    <location>
        <begin position="45"/>
        <end position="112"/>
    </location>
</feature>
<gene>
    <name evidence="3" type="ORF">SDC9_85889</name>
</gene>